<sequence length="159" mass="17298">MNLARAIHFDESDQRVYASPARTGEWCISGGFEFSNWSDGDLTGKARQAFANGWFGLETGGRVTFVAVTRIEPAELETLTDLLAQHFVTYYGAPSAEAARPVAAEEIAQMADLCDEHAPNTLLTVARELTPAGVREAYRVIRPEDAGLDQIAIHGSLDD</sequence>
<dbReference type="OrthoDB" id="7355897at2"/>
<gene>
    <name evidence="1" type="ORF">SAMN04488094_101116</name>
</gene>
<dbReference type="Pfam" id="PF20115">
    <property type="entry name" value="DUF6505"/>
    <property type="match status" value="1"/>
</dbReference>
<dbReference type="InterPro" id="IPR045442">
    <property type="entry name" value="DUF6505"/>
</dbReference>
<accession>A0A1I1DB59</accession>
<name>A0A1I1DB59_9RHOB</name>
<dbReference type="EMBL" id="FOLG01000001">
    <property type="protein sequence ID" value="SFB72185.1"/>
    <property type="molecule type" value="Genomic_DNA"/>
</dbReference>
<organism evidence="1 2">
    <name type="scientific">Tropicimonas isoalkanivorans</name>
    <dbReference type="NCBI Taxonomy" id="441112"/>
    <lineage>
        <taxon>Bacteria</taxon>
        <taxon>Pseudomonadati</taxon>
        <taxon>Pseudomonadota</taxon>
        <taxon>Alphaproteobacteria</taxon>
        <taxon>Rhodobacterales</taxon>
        <taxon>Roseobacteraceae</taxon>
        <taxon>Tropicimonas</taxon>
    </lineage>
</organism>
<keyword evidence="2" id="KW-1185">Reference proteome</keyword>
<evidence type="ECO:0000313" key="1">
    <source>
        <dbReference type="EMBL" id="SFB72185.1"/>
    </source>
</evidence>
<dbReference type="STRING" id="441112.SAMN04488094_101116"/>
<dbReference type="AlphaFoldDB" id="A0A1I1DB59"/>
<reference evidence="1 2" key="1">
    <citation type="submission" date="2016-10" db="EMBL/GenBank/DDBJ databases">
        <authorList>
            <person name="de Groot N.N."/>
        </authorList>
    </citation>
    <scope>NUCLEOTIDE SEQUENCE [LARGE SCALE GENOMIC DNA]</scope>
    <source>
        <strain evidence="1 2">DSM 19548</strain>
    </source>
</reference>
<protein>
    <submittedName>
        <fullName evidence="1">Uncharacterized protein</fullName>
    </submittedName>
</protein>
<dbReference type="Proteomes" id="UP000198728">
    <property type="component" value="Unassembled WGS sequence"/>
</dbReference>
<dbReference type="RefSeq" id="WP_093358432.1">
    <property type="nucleotide sequence ID" value="NZ_FOLG01000001.1"/>
</dbReference>
<proteinExistence type="predicted"/>
<evidence type="ECO:0000313" key="2">
    <source>
        <dbReference type="Proteomes" id="UP000198728"/>
    </source>
</evidence>